<evidence type="ECO:0000259" key="3">
    <source>
        <dbReference type="Pfam" id="PF01979"/>
    </source>
</evidence>
<evidence type="ECO:0000256" key="2">
    <source>
        <dbReference type="ARBA" id="ARBA00022801"/>
    </source>
</evidence>
<dbReference type="Proteomes" id="UP001181622">
    <property type="component" value="Unassembled WGS sequence"/>
</dbReference>
<keyword evidence="2" id="KW-0378">Hydrolase</keyword>
<proteinExistence type="inferred from homology"/>
<accession>A0ABU1DD15</accession>
<evidence type="ECO:0000256" key="1">
    <source>
        <dbReference type="ARBA" id="ARBA00006745"/>
    </source>
</evidence>
<dbReference type="EMBL" id="JADBEO010000008">
    <property type="protein sequence ID" value="MDR4305996.1"/>
    <property type="molecule type" value="Genomic_DNA"/>
</dbReference>
<dbReference type="PANTHER" id="PTHR43794">
    <property type="entry name" value="AMINOHYDROLASE SSNA-RELATED"/>
    <property type="match status" value="1"/>
</dbReference>
<organism evidence="4 5">
    <name type="scientific">Chelatococcus sambhunathii</name>
    <dbReference type="NCBI Taxonomy" id="363953"/>
    <lineage>
        <taxon>Bacteria</taxon>
        <taxon>Pseudomonadati</taxon>
        <taxon>Pseudomonadota</taxon>
        <taxon>Alphaproteobacteria</taxon>
        <taxon>Hyphomicrobiales</taxon>
        <taxon>Chelatococcaceae</taxon>
        <taxon>Chelatococcus</taxon>
    </lineage>
</organism>
<dbReference type="InterPro" id="IPR011059">
    <property type="entry name" value="Metal-dep_hydrolase_composite"/>
</dbReference>
<dbReference type="InterPro" id="IPR050287">
    <property type="entry name" value="MTA/SAH_deaminase"/>
</dbReference>
<dbReference type="Pfam" id="PF01979">
    <property type="entry name" value="Amidohydro_1"/>
    <property type="match status" value="1"/>
</dbReference>
<gene>
    <name evidence="4" type="ORF">IHQ68_05100</name>
</gene>
<dbReference type="Gene3D" id="2.30.40.10">
    <property type="entry name" value="Urease, subunit C, domain 1"/>
    <property type="match status" value="1"/>
</dbReference>
<comment type="caution">
    <text evidence="4">The sequence shown here is derived from an EMBL/GenBank/DDBJ whole genome shotgun (WGS) entry which is preliminary data.</text>
</comment>
<sequence>MSAAPTELAAAALFDGARLRSDVALRHEGGRIVSIEPLPGPVAAPRRLVIPALVDAHDHARPLSTVSFGGAFTPLETWLPRTIFATPPDAYLAAAAALARVARAGCGAAMVHYTRPSGVLPILDEVREVARAARDVGVRIAFALAVRDMNPLVYGDETEVLDGLPEATRALFREAFVRPAMSPDAYLALVDEIAEAIAGPLVDVQYGPAGLQWCSPGLLEAIAEASERTGRRVHMHLLETERQRAWADRAHPEGVVTFLERIGLLSDRLTLAHCVHARPDELDRIAASGARIVANFGSNMHLRSGLSPVAEARRRGVCVAVGIDGAALDDDDDMLREMRLAHGVHAGAGLDPNWTRAEFLALVVRTGRAAVGAPGDGALGPSEPADYCALDLDALDRDAIMPVDPLDLMFARANASHVREVVVAGRSVVRDGRVVGVDLPALEAELRARFRSQVGRYAGLDRAWPSFDAALRRWFEGCVGCG</sequence>
<evidence type="ECO:0000313" key="5">
    <source>
        <dbReference type="Proteomes" id="UP001181622"/>
    </source>
</evidence>
<protein>
    <submittedName>
        <fullName evidence="4">Amidohydrolase family protein</fullName>
    </submittedName>
</protein>
<feature type="domain" description="Amidohydrolase-related" evidence="3">
    <location>
        <begin position="48"/>
        <end position="428"/>
    </location>
</feature>
<dbReference type="PANTHER" id="PTHR43794:SF11">
    <property type="entry name" value="AMIDOHYDROLASE-RELATED DOMAIN-CONTAINING PROTEIN"/>
    <property type="match status" value="1"/>
</dbReference>
<evidence type="ECO:0000313" key="4">
    <source>
        <dbReference type="EMBL" id="MDR4305996.1"/>
    </source>
</evidence>
<keyword evidence="5" id="KW-1185">Reference proteome</keyword>
<dbReference type="InterPro" id="IPR032466">
    <property type="entry name" value="Metal_Hydrolase"/>
</dbReference>
<dbReference type="Gene3D" id="3.20.20.140">
    <property type="entry name" value="Metal-dependent hydrolases"/>
    <property type="match status" value="1"/>
</dbReference>
<dbReference type="InterPro" id="IPR006680">
    <property type="entry name" value="Amidohydro-rel"/>
</dbReference>
<dbReference type="SUPFAM" id="SSF51556">
    <property type="entry name" value="Metallo-dependent hydrolases"/>
    <property type="match status" value="1"/>
</dbReference>
<reference evidence="4" key="1">
    <citation type="submission" date="2020-10" db="EMBL/GenBank/DDBJ databases">
        <authorList>
            <person name="Abbas A."/>
            <person name="Razzaq R."/>
            <person name="Waqas M."/>
            <person name="Abbas N."/>
            <person name="Nielsen T.K."/>
            <person name="Hansen L.H."/>
            <person name="Hussain S."/>
            <person name="Shahid M."/>
        </authorList>
    </citation>
    <scope>NUCLEOTIDE SEQUENCE</scope>
    <source>
        <strain evidence="4">S14</strain>
    </source>
</reference>
<comment type="similarity">
    <text evidence="1">Belongs to the metallo-dependent hydrolases superfamily. ATZ/TRZ family.</text>
</comment>
<name>A0ABU1DD15_9HYPH</name>
<dbReference type="SUPFAM" id="SSF51338">
    <property type="entry name" value="Composite domain of metallo-dependent hydrolases"/>
    <property type="match status" value="1"/>
</dbReference>